<keyword evidence="4" id="KW-1185">Reference proteome</keyword>
<evidence type="ECO:0000313" key="4">
    <source>
        <dbReference type="Proteomes" id="UP000029989"/>
    </source>
</evidence>
<dbReference type="eggNOG" id="COG3667">
    <property type="taxonomic scope" value="Bacteria"/>
</dbReference>
<dbReference type="InterPro" id="IPR007939">
    <property type="entry name" value="Cu-R_B_prcur"/>
</dbReference>
<feature type="region of interest" description="Disordered" evidence="1">
    <location>
        <begin position="33"/>
        <end position="92"/>
    </location>
</feature>
<gene>
    <name evidence="3" type="ORF">N799_06330</name>
</gene>
<dbReference type="Proteomes" id="UP000029989">
    <property type="component" value="Unassembled WGS sequence"/>
</dbReference>
<dbReference type="GO" id="GO:0009279">
    <property type="term" value="C:cell outer membrane"/>
    <property type="evidence" value="ECO:0007669"/>
    <property type="project" value="InterPro"/>
</dbReference>
<keyword evidence="2" id="KW-0732">Signal</keyword>
<feature type="compositionally biased region" description="Basic residues" evidence="1">
    <location>
        <begin position="53"/>
        <end position="64"/>
    </location>
</feature>
<proteinExistence type="predicted"/>
<protein>
    <submittedName>
        <fullName evidence="3">Copper resistance protein CopB</fullName>
    </submittedName>
</protein>
<comment type="caution">
    <text evidence="3">The sequence shown here is derived from an EMBL/GenBank/DDBJ whole genome shotgun (WGS) entry which is preliminary data.</text>
</comment>
<dbReference type="STRING" id="913325.N799_06330"/>
<dbReference type="AlphaFoldDB" id="A0A0A0EZI0"/>
<evidence type="ECO:0000313" key="3">
    <source>
        <dbReference type="EMBL" id="KGM55934.1"/>
    </source>
</evidence>
<feature type="compositionally biased region" description="Low complexity" evidence="1">
    <location>
        <begin position="81"/>
        <end position="92"/>
    </location>
</feature>
<feature type="chain" id="PRO_5001962688" evidence="2">
    <location>
        <begin position="32"/>
        <end position="369"/>
    </location>
</feature>
<name>A0A0A0EZI0_9GAMM</name>
<dbReference type="EMBL" id="AVPT01000016">
    <property type="protein sequence ID" value="KGM55934.1"/>
    <property type="molecule type" value="Genomic_DNA"/>
</dbReference>
<dbReference type="GO" id="GO:0006878">
    <property type="term" value="P:intracellular copper ion homeostasis"/>
    <property type="evidence" value="ECO:0007669"/>
    <property type="project" value="InterPro"/>
</dbReference>
<organism evidence="3 4">
    <name type="scientific">Lysobacter arseniciresistens ZS79</name>
    <dbReference type="NCBI Taxonomy" id="913325"/>
    <lineage>
        <taxon>Bacteria</taxon>
        <taxon>Pseudomonadati</taxon>
        <taxon>Pseudomonadota</taxon>
        <taxon>Gammaproteobacteria</taxon>
        <taxon>Lysobacterales</taxon>
        <taxon>Lysobacteraceae</taxon>
        <taxon>Novilysobacter</taxon>
    </lineage>
</organism>
<accession>A0A0A0EZI0</accession>
<sequence length="369" mass="39646">MSAMTLPLSTLRLATIAFAIGLALGSAPVSAQEMDHSKMQMPPAATPPPVRKPAVKKPATRKPAAKPATAAKKQVADPHAGHAMPAPAAVTTPEPTAVDHAAMGHDMPMPQEPAQPMDHAAMGHEGMIMAPTEPITPIPALTEADRIAAVPPPGGHAVHDNAIQSFVLIDRLETWDADSGTGLEWKGLGWVGTDLNRLWVRSEGERVDGTNESADVEVLYGRSFAPWWDVVAGVRQDFDPGSSQTFAAIGVQGLAPYKFEVEATAYIGQSGQTGARLEAEYDTLLTNRLILQWQVEAELYGQDDARRGIGSGLSTAEAGLRLRYEIRREFAPYIGVAWERAYGGTADFRRGEGDDIDDTRLVAGLRIWF</sequence>
<feature type="signal peptide" evidence="2">
    <location>
        <begin position="1"/>
        <end position="31"/>
    </location>
</feature>
<dbReference type="GO" id="GO:0005507">
    <property type="term" value="F:copper ion binding"/>
    <property type="evidence" value="ECO:0007669"/>
    <property type="project" value="InterPro"/>
</dbReference>
<evidence type="ECO:0000256" key="2">
    <source>
        <dbReference type="SAM" id="SignalP"/>
    </source>
</evidence>
<evidence type="ECO:0000256" key="1">
    <source>
        <dbReference type="SAM" id="MobiDB-lite"/>
    </source>
</evidence>
<dbReference type="Pfam" id="PF05275">
    <property type="entry name" value="CopB"/>
    <property type="match status" value="1"/>
</dbReference>
<reference evidence="3 4" key="1">
    <citation type="journal article" date="2015" name="Stand. Genomic Sci.">
        <title>Genomic information of the arsenic-resistant bacterium Lysobacter arseniciresistens type strain ZS79(T) and comparison of Lysobacter draft genomes.</title>
        <authorList>
            <person name="Liu L."/>
            <person name="Zhang S."/>
            <person name="Luo M."/>
            <person name="Wang G."/>
        </authorList>
    </citation>
    <scope>NUCLEOTIDE SEQUENCE [LARGE SCALE GENOMIC DNA]</scope>
    <source>
        <strain evidence="3 4">ZS79</strain>
    </source>
</reference>